<reference evidence="1" key="1">
    <citation type="journal article" date="2023" name="bioRxiv">
        <title>Scaffold-level genome assemblies of two parasitoid biocontrol wasps reveal the parthenogenesis mechanism and an associated novel virus.</title>
        <authorList>
            <person name="Inwood S."/>
            <person name="Skelly J."/>
            <person name="Guhlin J."/>
            <person name="Harrop T."/>
            <person name="Goldson S."/>
            <person name="Dearden P."/>
        </authorList>
    </citation>
    <scope>NUCLEOTIDE SEQUENCE</scope>
    <source>
        <strain evidence="1">Irish</strain>
        <tissue evidence="1">Whole body</tissue>
    </source>
</reference>
<dbReference type="Proteomes" id="UP001168990">
    <property type="component" value="Unassembled WGS sequence"/>
</dbReference>
<dbReference type="EMBL" id="JAQQBS010000002">
    <property type="protein sequence ID" value="KAK0173593.1"/>
    <property type="molecule type" value="Genomic_DNA"/>
</dbReference>
<organism evidence="1 2">
    <name type="scientific">Microctonus aethiopoides</name>
    <dbReference type="NCBI Taxonomy" id="144406"/>
    <lineage>
        <taxon>Eukaryota</taxon>
        <taxon>Metazoa</taxon>
        <taxon>Ecdysozoa</taxon>
        <taxon>Arthropoda</taxon>
        <taxon>Hexapoda</taxon>
        <taxon>Insecta</taxon>
        <taxon>Pterygota</taxon>
        <taxon>Neoptera</taxon>
        <taxon>Endopterygota</taxon>
        <taxon>Hymenoptera</taxon>
        <taxon>Apocrita</taxon>
        <taxon>Ichneumonoidea</taxon>
        <taxon>Braconidae</taxon>
        <taxon>Euphorinae</taxon>
        <taxon>Microctonus</taxon>
    </lineage>
</organism>
<evidence type="ECO:0000313" key="2">
    <source>
        <dbReference type="Proteomes" id="UP001168990"/>
    </source>
</evidence>
<dbReference type="AlphaFoldDB" id="A0AA39FQ53"/>
<evidence type="ECO:0000313" key="1">
    <source>
        <dbReference type="EMBL" id="KAK0173593.1"/>
    </source>
</evidence>
<keyword evidence="2" id="KW-1185">Reference proteome</keyword>
<proteinExistence type="predicted"/>
<protein>
    <submittedName>
        <fullName evidence="1">Uncharacterized protein</fullName>
    </submittedName>
</protein>
<comment type="caution">
    <text evidence="1">The sequence shown here is derived from an EMBL/GenBank/DDBJ whole genome shotgun (WGS) entry which is preliminary data.</text>
</comment>
<gene>
    <name evidence="1" type="ORF">PV328_006766</name>
</gene>
<name>A0AA39FQ53_9HYME</name>
<sequence length="77" mass="8679">MILARREKVRLEGKARPKGEMVITLCVLQLCIRFAHHEERNKTGVWSVPVVCTYNPTNTSCGCQCNGKDDEEEGIIC</sequence>
<accession>A0AA39FQ53</accession>
<reference evidence="1" key="2">
    <citation type="submission" date="2023-03" db="EMBL/GenBank/DDBJ databases">
        <authorList>
            <person name="Inwood S.N."/>
            <person name="Skelly J.G."/>
            <person name="Guhlin J."/>
            <person name="Harrop T.W.R."/>
            <person name="Goldson S.G."/>
            <person name="Dearden P.K."/>
        </authorList>
    </citation>
    <scope>NUCLEOTIDE SEQUENCE</scope>
    <source>
        <strain evidence="1">Irish</strain>
        <tissue evidence="1">Whole body</tissue>
    </source>
</reference>